<reference evidence="5" key="1">
    <citation type="submission" date="2020-10" db="EMBL/GenBank/DDBJ databases">
        <title>Taxonomic study of unclassified bacteria belonging to the class Ktedonobacteria.</title>
        <authorList>
            <person name="Yabe S."/>
            <person name="Wang C.M."/>
            <person name="Zheng Y."/>
            <person name="Sakai Y."/>
            <person name="Cavaletti L."/>
            <person name="Monciardini P."/>
            <person name="Donadio S."/>
        </authorList>
    </citation>
    <scope>NUCLEOTIDE SEQUENCE</scope>
    <source>
        <strain evidence="5">SOSP1-1</strain>
    </source>
</reference>
<comment type="caution">
    <text evidence="5">The sequence shown here is derived from an EMBL/GenBank/DDBJ whole genome shotgun (WGS) entry which is preliminary data.</text>
</comment>
<dbReference type="Pfam" id="PF08352">
    <property type="entry name" value="oligo_HPY"/>
    <property type="match status" value="1"/>
</dbReference>
<dbReference type="InterPro" id="IPR017871">
    <property type="entry name" value="ABC_transporter-like_CS"/>
</dbReference>
<gene>
    <name evidence="5" type="ORF">KSX_15070</name>
</gene>
<dbReference type="Pfam" id="PF00005">
    <property type="entry name" value="ABC_tran"/>
    <property type="match status" value="1"/>
</dbReference>
<dbReference type="CDD" id="cd03257">
    <property type="entry name" value="ABC_NikE_OppD_transporters"/>
    <property type="match status" value="1"/>
</dbReference>
<feature type="domain" description="ABC transporter" evidence="4">
    <location>
        <begin position="15"/>
        <end position="293"/>
    </location>
</feature>
<organism evidence="5 6">
    <name type="scientific">Ktedonospora formicarum</name>
    <dbReference type="NCBI Taxonomy" id="2778364"/>
    <lineage>
        <taxon>Bacteria</taxon>
        <taxon>Bacillati</taxon>
        <taxon>Chloroflexota</taxon>
        <taxon>Ktedonobacteria</taxon>
        <taxon>Ktedonobacterales</taxon>
        <taxon>Ktedonobacteraceae</taxon>
        <taxon>Ktedonospora</taxon>
    </lineage>
</organism>
<evidence type="ECO:0000256" key="1">
    <source>
        <dbReference type="ARBA" id="ARBA00022448"/>
    </source>
</evidence>
<proteinExistence type="predicted"/>
<sequence>MQDSAVGKQSKDILLEVNNLSVDYFASNGAVHAVRDVSFVLRRGEILGLAGESGCGKSTLAYAVSRLLRPPAYVTGGEVLYYPRGREEGASPLVQSKLPKSGRANKNNGSEAIDVLQLSPSELRAFRWSEISIVFQSAMNALNPVMTVGDQITDVLKAHRPDMGPSQRKKRASELLNLVGIAADRLNSYPHELSGGMRQRAVIAIALALNPELIIMDEPTTALDVVVQREILQLISDLCREFSTALIFITHDLSLLLELSDQIAIMYAGKMIEKASSQDIYEHPRHPYSYGLLNAFPSLHGPIRKMVGIPGSPPDLRAIPSGCPFRERCPLAFEPCTTVVPSLQSATAEKPQQLVSCHLYDSRLSSRGIPSTTDLARSYESLAEGSRA</sequence>
<dbReference type="RefSeq" id="WP_220192824.1">
    <property type="nucleotide sequence ID" value="NZ_BNJF01000001.1"/>
</dbReference>
<protein>
    <submittedName>
        <fullName evidence="5">Dipeptide/oligopeptide/nickel ABC transporter ATP-binding protein</fullName>
    </submittedName>
</protein>
<dbReference type="InterPro" id="IPR013563">
    <property type="entry name" value="Oligopep_ABC_C"/>
</dbReference>
<dbReference type="Gene3D" id="3.40.50.300">
    <property type="entry name" value="P-loop containing nucleotide triphosphate hydrolases"/>
    <property type="match status" value="1"/>
</dbReference>
<dbReference type="SMART" id="SM00382">
    <property type="entry name" value="AAA"/>
    <property type="match status" value="1"/>
</dbReference>
<keyword evidence="3 5" id="KW-0067">ATP-binding</keyword>
<dbReference type="SUPFAM" id="SSF52540">
    <property type="entry name" value="P-loop containing nucleoside triphosphate hydrolases"/>
    <property type="match status" value="1"/>
</dbReference>
<keyword evidence="1" id="KW-0813">Transport</keyword>
<name>A0A8J3I1T0_9CHLR</name>
<dbReference type="InterPro" id="IPR003593">
    <property type="entry name" value="AAA+_ATPase"/>
</dbReference>
<evidence type="ECO:0000256" key="3">
    <source>
        <dbReference type="ARBA" id="ARBA00022840"/>
    </source>
</evidence>
<dbReference type="GO" id="GO:0005524">
    <property type="term" value="F:ATP binding"/>
    <property type="evidence" value="ECO:0007669"/>
    <property type="project" value="UniProtKB-KW"/>
</dbReference>
<dbReference type="GO" id="GO:0015833">
    <property type="term" value="P:peptide transport"/>
    <property type="evidence" value="ECO:0007669"/>
    <property type="project" value="InterPro"/>
</dbReference>
<dbReference type="AlphaFoldDB" id="A0A8J3I1T0"/>
<keyword evidence="2" id="KW-0547">Nucleotide-binding</keyword>
<dbReference type="EMBL" id="BNJF01000001">
    <property type="protein sequence ID" value="GHO43344.1"/>
    <property type="molecule type" value="Genomic_DNA"/>
</dbReference>
<dbReference type="PANTHER" id="PTHR43067:SF3">
    <property type="entry name" value="MALTOSE ABC TRANSPORTER, ATP-BINDING PROTEIN"/>
    <property type="match status" value="1"/>
</dbReference>
<dbReference type="Proteomes" id="UP000612362">
    <property type="component" value="Unassembled WGS sequence"/>
</dbReference>
<evidence type="ECO:0000256" key="2">
    <source>
        <dbReference type="ARBA" id="ARBA00022741"/>
    </source>
</evidence>
<dbReference type="PROSITE" id="PS00211">
    <property type="entry name" value="ABC_TRANSPORTER_1"/>
    <property type="match status" value="1"/>
</dbReference>
<evidence type="ECO:0000313" key="5">
    <source>
        <dbReference type="EMBL" id="GHO43344.1"/>
    </source>
</evidence>
<dbReference type="PANTHER" id="PTHR43067">
    <property type="entry name" value="OLIGOPEPTIDE/DIPEPTIDE ABC TRANSPORTER, ATPASE SUBUNIT"/>
    <property type="match status" value="1"/>
</dbReference>
<accession>A0A8J3I1T0</accession>
<evidence type="ECO:0000259" key="4">
    <source>
        <dbReference type="PROSITE" id="PS50893"/>
    </source>
</evidence>
<dbReference type="InterPro" id="IPR003439">
    <property type="entry name" value="ABC_transporter-like_ATP-bd"/>
</dbReference>
<dbReference type="InterPro" id="IPR027417">
    <property type="entry name" value="P-loop_NTPase"/>
</dbReference>
<dbReference type="PROSITE" id="PS50893">
    <property type="entry name" value="ABC_TRANSPORTER_2"/>
    <property type="match status" value="1"/>
</dbReference>
<dbReference type="GO" id="GO:0016887">
    <property type="term" value="F:ATP hydrolysis activity"/>
    <property type="evidence" value="ECO:0007669"/>
    <property type="project" value="InterPro"/>
</dbReference>
<dbReference type="NCBIfam" id="TIGR01727">
    <property type="entry name" value="oligo_HPY"/>
    <property type="match status" value="1"/>
</dbReference>
<keyword evidence="6" id="KW-1185">Reference proteome</keyword>
<evidence type="ECO:0000313" key="6">
    <source>
        <dbReference type="Proteomes" id="UP000612362"/>
    </source>
</evidence>